<reference evidence="5 6" key="1">
    <citation type="submission" date="2018-03" db="EMBL/GenBank/DDBJ databases">
        <authorList>
            <person name="Gulvik C.A."/>
        </authorList>
    </citation>
    <scope>NUCLEOTIDE SEQUENCE [LARGE SCALE GENOMIC DNA]</scope>
    <source>
        <strain evidence="5 6">JCM 31581</strain>
    </source>
</reference>
<feature type="domain" description="HTH gntR-type" evidence="4">
    <location>
        <begin position="4"/>
        <end position="72"/>
    </location>
</feature>
<dbReference type="SUPFAM" id="SSF46785">
    <property type="entry name" value="Winged helix' DNA-binding domain"/>
    <property type="match status" value="1"/>
</dbReference>
<comment type="caution">
    <text evidence="5">The sequence shown here is derived from an EMBL/GenBank/DDBJ whole genome shotgun (WGS) entry which is preliminary data.</text>
</comment>
<evidence type="ECO:0000259" key="4">
    <source>
        <dbReference type="PROSITE" id="PS50949"/>
    </source>
</evidence>
<dbReference type="InterPro" id="IPR036390">
    <property type="entry name" value="WH_DNA-bd_sf"/>
</dbReference>
<dbReference type="Proteomes" id="UP000277864">
    <property type="component" value="Unassembled WGS sequence"/>
</dbReference>
<dbReference type="InterPro" id="IPR000524">
    <property type="entry name" value="Tscrpt_reg_HTH_GntR"/>
</dbReference>
<dbReference type="InterPro" id="IPR028978">
    <property type="entry name" value="Chorismate_lyase_/UTRA_dom_sf"/>
</dbReference>
<dbReference type="FunFam" id="1.10.10.10:FF:000079">
    <property type="entry name" value="GntR family transcriptional regulator"/>
    <property type="match status" value="1"/>
</dbReference>
<keyword evidence="1" id="KW-0805">Transcription regulation</keyword>
<dbReference type="GO" id="GO:0045892">
    <property type="term" value="P:negative regulation of DNA-templated transcription"/>
    <property type="evidence" value="ECO:0007669"/>
    <property type="project" value="TreeGrafter"/>
</dbReference>
<dbReference type="CDD" id="cd07377">
    <property type="entry name" value="WHTH_GntR"/>
    <property type="match status" value="1"/>
</dbReference>
<dbReference type="AlphaFoldDB" id="A0A3S0AE39"/>
<organism evidence="5 6">
    <name type="scientific">Vagococcus humatus</name>
    <dbReference type="NCBI Taxonomy" id="1889241"/>
    <lineage>
        <taxon>Bacteria</taxon>
        <taxon>Bacillati</taxon>
        <taxon>Bacillota</taxon>
        <taxon>Bacilli</taxon>
        <taxon>Lactobacillales</taxon>
        <taxon>Enterococcaceae</taxon>
        <taxon>Vagococcus</taxon>
    </lineage>
</organism>
<dbReference type="PANTHER" id="PTHR44846:SF1">
    <property type="entry name" value="MANNOSYL-D-GLYCERATE TRANSPORT_METABOLISM SYSTEM REPRESSOR MNGR-RELATED"/>
    <property type="match status" value="1"/>
</dbReference>
<dbReference type="InterPro" id="IPR036388">
    <property type="entry name" value="WH-like_DNA-bd_sf"/>
</dbReference>
<dbReference type="Gene3D" id="3.40.1410.10">
    <property type="entry name" value="Chorismate lyase-like"/>
    <property type="match status" value="1"/>
</dbReference>
<dbReference type="Pfam" id="PF07702">
    <property type="entry name" value="UTRA"/>
    <property type="match status" value="1"/>
</dbReference>
<dbReference type="SMART" id="SM00866">
    <property type="entry name" value="UTRA"/>
    <property type="match status" value="1"/>
</dbReference>
<dbReference type="PROSITE" id="PS50949">
    <property type="entry name" value="HTH_GNTR"/>
    <property type="match status" value="1"/>
</dbReference>
<dbReference type="Pfam" id="PF00392">
    <property type="entry name" value="GntR"/>
    <property type="match status" value="1"/>
</dbReference>
<protein>
    <recommendedName>
        <fullName evidence="4">HTH gntR-type domain-containing protein</fullName>
    </recommendedName>
</protein>
<evidence type="ECO:0000256" key="1">
    <source>
        <dbReference type="ARBA" id="ARBA00023015"/>
    </source>
</evidence>
<keyword evidence="2" id="KW-0238">DNA-binding</keyword>
<sequence length="236" mass="26961">MKQLSKYKEIEQNIEAKILRGEYPKQGMIPTENEIAASYNCSRATVRQALGNLVAKGLVERTPGKGTFVSGFERIQHDNEVESFTEEMKRLGKSASTELLEFQLKEATPLVSQKLAVDENEPVYYFERLRKADEMSVTLEQTYLSVAQFPDLTVNTLMTSKYDFIETSLGMEIDYVEQQLFPILANNHLSQILGVQIGEPVIQIDSTTYLENGQIIDFTRLFTNPNYMQLNIIRKK</sequence>
<dbReference type="GO" id="GO:0003700">
    <property type="term" value="F:DNA-binding transcription factor activity"/>
    <property type="evidence" value="ECO:0007669"/>
    <property type="project" value="InterPro"/>
</dbReference>
<dbReference type="PRINTS" id="PR00035">
    <property type="entry name" value="HTHGNTR"/>
</dbReference>
<dbReference type="Gene3D" id="1.10.10.10">
    <property type="entry name" value="Winged helix-like DNA-binding domain superfamily/Winged helix DNA-binding domain"/>
    <property type="match status" value="1"/>
</dbReference>
<dbReference type="GO" id="GO:0003677">
    <property type="term" value="F:DNA binding"/>
    <property type="evidence" value="ECO:0007669"/>
    <property type="project" value="UniProtKB-KW"/>
</dbReference>
<dbReference type="EMBL" id="PXZH01000001">
    <property type="protein sequence ID" value="RST89605.1"/>
    <property type="molecule type" value="Genomic_DNA"/>
</dbReference>
<dbReference type="SUPFAM" id="SSF64288">
    <property type="entry name" value="Chorismate lyase-like"/>
    <property type="match status" value="1"/>
</dbReference>
<accession>A0A3S0AE39</accession>
<evidence type="ECO:0000256" key="3">
    <source>
        <dbReference type="ARBA" id="ARBA00023163"/>
    </source>
</evidence>
<evidence type="ECO:0000313" key="6">
    <source>
        <dbReference type="Proteomes" id="UP000277864"/>
    </source>
</evidence>
<dbReference type="SMART" id="SM00345">
    <property type="entry name" value="HTH_GNTR"/>
    <property type="match status" value="1"/>
</dbReference>
<dbReference type="InterPro" id="IPR011663">
    <property type="entry name" value="UTRA"/>
</dbReference>
<keyword evidence="6" id="KW-1185">Reference proteome</keyword>
<keyword evidence="3" id="KW-0804">Transcription</keyword>
<dbReference type="InterPro" id="IPR050679">
    <property type="entry name" value="Bact_HTH_transcr_reg"/>
</dbReference>
<dbReference type="OrthoDB" id="457376at2"/>
<gene>
    <name evidence="5" type="ORF">C7P63_00565</name>
</gene>
<evidence type="ECO:0000256" key="2">
    <source>
        <dbReference type="ARBA" id="ARBA00023125"/>
    </source>
</evidence>
<evidence type="ECO:0000313" key="5">
    <source>
        <dbReference type="EMBL" id="RST89605.1"/>
    </source>
</evidence>
<dbReference type="RefSeq" id="WP_125942215.1">
    <property type="nucleotide sequence ID" value="NZ_PXZH01000001.1"/>
</dbReference>
<name>A0A3S0AE39_9ENTE</name>
<proteinExistence type="predicted"/>
<dbReference type="PANTHER" id="PTHR44846">
    <property type="entry name" value="MANNOSYL-D-GLYCERATE TRANSPORT/METABOLISM SYSTEM REPRESSOR MNGR-RELATED"/>
    <property type="match status" value="1"/>
</dbReference>